<dbReference type="CDD" id="cd00051">
    <property type="entry name" value="EFh"/>
    <property type="match status" value="1"/>
</dbReference>
<feature type="compositionally biased region" description="Basic and acidic residues" evidence="6">
    <location>
        <begin position="934"/>
        <end position="946"/>
    </location>
</feature>
<feature type="compositionally biased region" description="Low complexity" evidence="6">
    <location>
        <begin position="1025"/>
        <end position="1038"/>
    </location>
</feature>
<keyword evidence="4" id="KW-0106">Calcium</keyword>
<keyword evidence="10" id="KW-1185">Reference proteome</keyword>
<dbReference type="Proteomes" id="UP001562354">
    <property type="component" value="Unassembled WGS sequence"/>
</dbReference>
<dbReference type="PROSITE" id="PS00018">
    <property type="entry name" value="EF_HAND_1"/>
    <property type="match status" value="2"/>
</dbReference>
<evidence type="ECO:0000256" key="5">
    <source>
        <dbReference type="PROSITE-ProRule" id="PRU00228"/>
    </source>
</evidence>
<feature type="domain" description="ZZ-type" evidence="7">
    <location>
        <begin position="285"/>
        <end position="339"/>
    </location>
</feature>
<evidence type="ECO:0000313" key="10">
    <source>
        <dbReference type="Proteomes" id="UP001562354"/>
    </source>
</evidence>
<evidence type="ECO:0000259" key="7">
    <source>
        <dbReference type="PROSITE" id="PS50135"/>
    </source>
</evidence>
<evidence type="ECO:0000256" key="1">
    <source>
        <dbReference type="ARBA" id="ARBA00022723"/>
    </source>
</evidence>
<dbReference type="PANTHER" id="PTHR15090">
    <property type="entry name" value="SEQUESTOSOME 1-RELATED"/>
    <property type="match status" value="1"/>
</dbReference>
<dbReference type="Gene3D" id="1.10.238.10">
    <property type="entry name" value="EF-hand"/>
    <property type="match status" value="1"/>
</dbReference>
<dbReference type="InterPro" id="IPR000433">
    <property type="entry name" value="Znf_ZZ"/>
</dbReference>
<feature type="region of interest" description="Disordered" evidence="6">
    <location>
        <begin position="39"/>
        <end position="96"/>
    </location>
</feature>
<feature type="compositionally biased region" description="Low complexity" evidence="6">
    <location>
        <begin position="62"/>
        <end position="73"/>
    </location>
</feature>
<dbReference type="SUPFAM" id="SSF57850">
    <property type="entry name" value="RING/U-box"/>
    <property type="match status" value="1"/>
</dbReference>
<feature type="region of interest" description="Disordered" evidence="6">
    <location>
        <begin position="822"/>
        <end position="880"/>
    </location>
</feature>
<proteinExistence type="predicted"/>
<dbReference type="InterPro" id="IPR043145">
    <property type="entry name" value="Znf_ZZ_sf"/>
</dbReference>
<feature type="domain" description="EF-hand" evidence="8">
    <location>
        <begin position="468"/>
        <end position="503"/>
    </location>
</feature>
<feature type="domain" description="EF-hand" evidence="8">
    <location>
        <begin position="432"/>
        <end position="462"/>
    </location>
</feature>
<evidence type="ECO:0000256" key="2">
    <source>
        <dbReference type="ARBA" id="ARBA00022771"/>
    </source>
</evidence>
<comment type="caution">
    <text evidence="9">The sequence shown here is derived from an EMBL/GenBank/DDBJ whole genome shotgun (WGS) entry which is preliminary data.</text>
</comment>
<dbReference type="EMBL" id="JBFMKM010000007">
    <property type="protein sequence ID" value="KAL1305245.1"/>
    <property type="molecule type" value="Genomic_DNA"/>
</dbReference>
<evidence type="ECO:0000256" key="3">
    <source>
        <dbReference type="ARBA" id="ARBA00022833"/>
    </source>
</evidence>
<dbReference type="PROSITE" id="PS50222">
    <property type="entry name" value="EF_HAND_2"/>
    <property type="match status" value="2"/>
</dbReference>
<feature type="region of interest" description="Disordered" evidence="6">
    <location>
        <begin position="934"/>
        <end position="1062"/>
    </location>
</feature>
<dbReference type="SUPFAM" id="SSF47473">
    <property type="entry name" value="EF-hand"/>
    <property type="match status" value="1"/>
</dbReference>
<dbReference type="InterPro" id="IPR011992">
    <property type="entry name" value="EF-hand-dom_pair"/>
</dbReference>
<evidence type="ECO:0000313" key="9">
    <source>
        <dbReference type="EMBL" id="KAL1305245.1"/>
    </source>
</evidence>
<gene>
    <name evidence="9" type="ORF">AAFC00_002160</name>
</gene>
<dbReference type="SMART" id="SM00291">
    <property type="entry name" value="ZnF_ZZ"/>
    <property type="match status" value="1"/>
</dbReference>
<dbReference type="GeneID" id="95975862"/>
<feature type="compositionally biased region" description="Basic residues" evidence="6">
    <location>
        <begin position="48"/>
        <end position="61"/>
    </location>
</feature>
<evidence type="ECO:0000259" key="8">
    <source>
        <dbReference type="PROSITE" id="PS50222"/>
    </source>
</evidence>
<dbReference type="Gene3D" id="3.30.60.90">
    <property type="match status" value="1"/>
</dbReference>
<dbReference type="InterPro" id="IPR018247">
    <property type="entry name" value="EF_Hand_1_Ca_BS"/>
</dbReference>
<dbReference type="CDD" id="cd02340">
    <property type="entry name" value="ZZ_NBR1_like"/>
    <property type="match status" value="1"/>
</dbReference>
<organism evidence="9 10">
    <name type="scientific">Neodothiora populina</name>
    <dbReference type="NCBI Taxonomy" id="2781224"/>
    <lineage>
        <taxon>Eukaryota</taxon>
        <taxon>Fungi</taxon>
        <taxon>Dikarya</taxon>
        <taxon>Ascomycota</taxon>
        <taxon>Pezizomycotina</taxon>
        <taxon>Dothideomycetes</taxon>
        <taxon>Dothideomycetidae</taxon>
        <taxon>Dothideales</taxon>
        <taxon>Dothioraceae</taxon>
        <taxon>Neodothiora</taxon>
    </lineage>
</organism>
<keyword evidence="2 5" id="KW-0863">Zinc-finger</keyword>
<feature type="compositionally biased region" description="Basic and acidic residues" evidence="6">
    <location>
        <begin position="825"/>
        <end position="838"/>
    </location>
</feature>
<feature type="compositionally biased region" description="Low complexity" evidence="6">
    <location>
        <begin position="845"/>
        <end position="866"/>
    </location>
</feature>
<dbReference type="SMART" id="SM00054">
    <property type="entry name" value="EFh"/>
    <property type="match status" value="2"/>
</dbReference>
<dbReference type="PROSITE" id="PS50135">
    <property type="entry name" value="ZF_ZZ_2"/>
    <property type="match status" value="1"/>
</dbReference>
<keyword evidence="1" id="KW-0479">Metal-binding</keyword>
<dbReference type="PROSITE" id="PS01357">
    <property type="entry name" value="ZF_ZZ_1"/>
    <property type="match status" value="1"/>
</dbReference>
<feature type="compositionally biased region" description="Basic and acidic residues" evidence="6">
    <location>
        <begin position="997"/>
        <end position="1011"/>
    </location>
</feature>
<sequence length="1118" mass="125269">MASASTPSSSLTRYPRWVWALTGLAAAYATYTIWTTFDSPPRSNSSGLHRRAAVRQARRRSPQQQQQQQEQQQHLSANMHASTRPPTSAEDASSPFGTITAQVNNSESIYEIGPRPPSLQQLERDFNLSGATLLRIHADMQHVLLDIIIERLVESNSEELFGSCGPVYRSLLPLIVPLRDKNIVDLLGLTSLLASPGRADSEADPETEWRFEQANVALAFARRCGIDVERGNRSRLDDIDGLDIDLAETVLDSDAGGNTHQPGQGIMGLLYTIAEEQAKRGAYIHRGTRCDSCGEFPIRGVRWHCINCPDYDLCSNCESQSPGVHPRTHVFAKIKIPIATLAQPHEVHDLWYPGDPIRHWSPLHGSLRKRLVAETGFEDVALEACYEQFTCIANVPFPDDPAHINAAIDRRAFTKAMSSDKWPAPVEPNYLFDRMFKFYDTDNNQLIDFEEFVHGLAYLRQPSGLQGRKRRNMDRILQGYDADDDGLLCRADFVRMFSAKYAIQRHIIHDIITAEETEILAHTGDIIRSSQPISAAFTGEDVPYGERREPTMKRQDEYGDFQVTEEYPFREPVLPNGVEVWDQSTINSVARRYDRLEDIVREGDPLSPARAEEIRRRYNRVESCPIVAEPDIEGVLDDYGEPRYLVETDSRTNRGRSDLQSAEARWRTDLIDAISGGAAGFLDAEDTHDDLHTTIQNGHATGKEAEPAHMSLNGTISEETDHENNGESQFPDFILSRGRAYDVPHTEVDSGSEVLYQVIQDSINELIDPLFRERETLGADVRATRSERRRWRKEINQYVQDKKAFQEKTRAGAADPLIAMALESSRNRRQDPRQESRRAASIPRSSLGSLGSVASSSPSHHTGPSSPDLPQPPAEHTAEEPQDIAAEIRARIQHQNEALPTDDEGIENLERTIRQQPLDDLLASAGYSIASPIEERPSVSVDDRTIARSAAPSPSPAREDSDNTTPADSLDEMQDLDPTLPQNRPNSEIHMPTLNGHQEDNAARETEEEPMRLSPSSPPTPLPPGLSRASSASSANSLDVHYRLGNSNDRNNNEEDYASPPSSARLDYLHRLDEEERRILVRGGPGRLTFEEVEEICRRDNNRGILELVESWLEWAGF</sequence>
<evidence type="ECO:0000256" key="6">
    <source>
        <dbReference type="SAM" id="MobiDB-lite"/>
    </source>
</evidence>
<accession>A0ABR3PHN5</accession>
<feature type="compositionally biased region" description="Polar residues" evidence="6">
    <location>
        <begin position="74"/>
        <end position="86"/>
    </location>
</feature>
<dbReference type="RefSeq" id="XP_069201518.1">
    <property type="nucleotide sequence ID" value="XM_069341445.1"/>
</dbReference>
<dbReference type="InterPro" id="IPR052260">
    <property type="entry name" value="Autophagy_Rcpt_SigReg"/>
</dbReference>
<evidence type="ECO:0000256" key="4">
    <source>
        <dbReference type="ARBA" id="ARBA00022837"/>
    </source>
</evidence>
<dbReference type="Pfam" id="PF00569">
    <property type="entry name" value="ZZ"/>
    <property type="match status" value="1"/>
</dbReference>
<name>A0ABR3PHN5_9PEZI</name>
<keyword evidence="3" id="KW-0862">Zinc</keyword>
<reference evidence="9 10" key="1">
    <citation type="submission" date="2024-07" db="EMBL/GenBank/DDBJ databases">
        <title>Draft sequence of the Neodothiora populina.</title>
        <authorList>
            <person name="Drown D.D."/>
            <person name="Schuette U.S."/>
            <person name="Buechlein A.B."/>
            <person name="Rusch D.R."/>
            <person name="Winton L.W."/>
            <person name="Adams G.A."/>
        </authorList>
    </citation>
    <scope>NUCLEOTIDE SEQUENCE [LARGE SCALE GENOMIC DNA]</scope>
    <source>
        <strain evidence="9 10">CPC 39397</strain>
    </source>
</reference>
<protein>
    <submittedName>
        <fullName evidence="9">Uncharacterized protein</fullName>
    </submittedName>
</protein>
<dbReference type="InterPro" id="IPR002048">
    <property type="entry name" value="EF_hand_dom"/>
</dbReference>